<feature type="domain" description="Mannitol dehydrogenase N-terminal" evidence="2">
    <location>
        <begin position="29"/>
        <end position="275"/>
    </location>
</feature>
<proteinExistence type="predicted"/>
<feature type="domain" description="Mannitol dehydrogenase C-terminal" evidence="3">
    <location>
        <begin position="284"/>
        <end position="433"/>
    </location>
</feature>
<dbReference type="InterPro" id="IPR050988">
    <property type="entry name" value="Mannitol_DH/Oxidoreductase"/>
</dbReference>
<keyword evidence="5" id="KW-1185">Reference proteome</keyword>
<comment type="caution">
    <text evidence="4">The sequence shown here is derived from an EMBL/GenBank/DDBJ whole genome shotgun (WGS) entry which is preliminary data.</text>
</comment>
<sequence length="489" mass="52366">MTRLSAQTLAAVAETAAPPQYDRAARRVGIVHLGLGAFHKAHQAFYTDAAMAAQGGDWKIIGVSMRNEEVAADFNEQDGLFTMLEKGAEGTRAQIIGSIDHALCARTQPDQVLQALCDENVRVVTTTVTEKGYGIDRATGGVDPSNPVIAHDLARDSAPVGAIGLIVTALERRRDRGIAPFTVLCCDNLPDNGAFLRAGLIDFARRHDPALGQWIADTVPCPSSMVDRITPAQTGETRALARALTGTDDALAVETEPFHQWVIEDTFPTGRPAWEAAGAIFTEDVAAYESMKLRLLNGSHSLIAYMGQLLGKTYVRDVMADPCLEVIVRRHLQQAAATLPALPGIDVPQYCEALIARFRNPSIAHETLQIASDGSEKLPQRIFAPASDALATDGPIDSFAFVAGLWMWYCRGELPSGAALNDPRADGLRDAADAGTPEAILAGFEAIEGLIPSDVSASPRWRGAILGLLQELSDKPLARIIEATCEQAD</sequence>
<dbReference type="SUPFAM" id="SSF51735">
    <property type="entry name" value="NAD(P)-binding Rossmann-fold domains"/>
    <property type="match status" value="1"/>
</dbReference>
<dbReference type="InterPro" id="IPR013131">
    <property type="entry name" value="Mannitol_DH_N"/>
</dbReference>
<dbReference type="GO" id="GO:0016616">
    <property type="term" value="F:oxidoreductase activity, acting on the CH-OH group of donors, NAD or NADP as acceptor"/>
    <property type="evidence" value="ECO:0007669"/>
    <property type="project" value="TreeGrafter"/>
</dbReference>
<dbReference type="Proteomes" id="UP000244817">
    <property type="component" value="Unassembled WGS sequence"/>
</dbReference>
<name>A0A2T7G039_9RHOB</name>
<dbReference type="EMBL" id="QCYG01000002">
    <property type="protein sequence ID" value="PVA07777.1"/>
    <property type="molecule type" value="Genomic_DNA"/>
</dbReference>
<dbReference type="InterPro" id="IPR013118">
    <property type="entry name" value="Mannitol_DH_C"/>
</dbReference>
<protein>
    <submittedName>
        <fullName evidence="4">Mannitol dehydrogenase family protein</fullName>
    </submittedName>
</protein>
<dbReference type="AlphaFoldDB" id="A0A2T7G039"/>
<organism evidence="4 5">
    <name type="scientific">Thalassorhabdomicrobium marinisediminis</name>
    <dbReference type="NCBI Taxonomy" id="2170577"/>
    <lineage>
        <taxon>Bacteria</taxon>
        <taxon>Pseudomonadati</taxon>
        <taxon>Pseudomonadota</taxon>
        <taxon>Alphaproteobacteria</taxon>
        <taxon>Rhodobacterales</taxon>
        <taxon>Paracoccaceae</taxon>
        <taxon>Thalassorhabdomicrobium</taxon>
    </lineage>
</organism>
<evidence type="ECO:0000313" key="5">
    <source>
        <dbReference type="Proteomes" id="UP000244817"/>
    </source>
</evidence>
<dbReference type="InterPro" id="IPR000669">
    <property type="entry name" value="Mannitol_DH"/>
</dbReference>
<dbReference type="Gene3D" id="3.40.50.720">
    <property type="entry name" value="NAD(P)-binding Rossmann-like Domain"/>
    <property type="match status" value="1"/>
</dbReference>
<evidence type="ECO:0000313" key="4">
    <source>
        <dbReference type="EMBL" id="PVA07777.1"/>
    </source>
</evidence>
<dbReference type="PANTHER" id="PTHR43362:SF1">
    <property type="entry name" value="MANNITOL DEHYDROGENASE 2-RELATED"/>
    <property type="match status" value="1"/>
</dbReference>
<reference evidence="4 5" key="1">
    <citation type="submission" date="2018-04" db="EMBL/GenBank/DDBJ databases">
        <title>Pelagivirga bohaiensis gen. nov., sp. nov., a bacterium isolated from the Bohai Sea.</title>
        <authorList>
            <person name="Ji X."/>
        </authorList>
    </citation>
    <scope>NUCLEOTIDE SEQUENCE [LARGE SCALE GENOMIC DNA]</scope>
    <source>
        <strain evidence="4 5">BH-SD16</strain>
    </source>
</reference>
<dbReference type="OrthoDB" id="271711at2"/>
<dbReference type="InterPro" id="IPR036291">
    <property type="entry name" value="NAD(P)-bd_dom_sf"/>
</dbReference>
<evidence type="ECO:0000256" key="1">
    <source>
        <dbReference type="ARBA" id="ARBA00023002"/>
    </source>
</evidence>
<dbReference type="Gene3D" id="1.10.1040.10">
    <property type="entry name" value="N-(1-d-carboxylethyl)-l-norvaline Dehydrogenase, domain 2"/>
    <property type="match status" value="1"/>
</dbReference>
<dbReference type="SUPFAM" id="SSF48179">
    <property type="entry name" value="6-phosphogluconate dehydrogenase C-terminal domain-like"/>
    <property type="match status" value="1"/>
</dbReference>
<dbReference type="Pfam" id="PF08125">
    <property type="entry name" value="Mannitol_dh_C"/>
    <property type="match status" value="1"/>
</dbReference>
<keyword evidence="1" id="KW-0560">Oxidoreductase</keyword>
<gene>
    <name evidence="4" type="ORF">DC363_03920</name>
</gene>
<dbReference type="RefSeq" id="WP_108639819.1">
    <property type="nucleotide sequence ID" value="NZ_QCYG01000002.1"/>
</dbReference>
<dbReference type="InterPro" id="IPR008927">
    <property type="entry name" value="6-PGluconate_DH-like_C_sf"/>
</dbReference>
<dbReference type="PANTHER" id="PTHR43362">
    <property type="entry name" value="MANNITOL DEHYDROGENASE DSF1-RELATED"/>
    <property type="match status" value="1"/>
</dbReference>
<accession>A0A2T7G039</accession>
<evidence type="ECO:0000259" key="2">
    <source>
        <dbReference type="Pfam" id="PF01232"/>
    </source>
</evidence>
<dbReference type="PRINTS" id="PR00084">
    <property type="entry name" value="MTLDHDRGNASE"/>
</dbReference>
<evidence type="ECO:0000259" key="3">
    <source>
        <dbReference type="Pfam" id="PF08125"/>
    </source>
</evidence>
<dbReference type="Pfam" id="PF01232">
    <property type="entry name" value="Mannitol_dh"/>
    <property type="match status" value="1"/>
</dbReference>
<dbReference type="InterPro" id="IPR013328">
    <property type="entry name" value="6PGD_dom2"/>
</dbReference>